<organism evidence="1 2">
    <name type="scientific">Treponema primitia (strain ATCC BAA-887 / DSM 12427 / ZAS-2)</name>
    <dbReference type="NCBI Taxonomy" id="545694"/>
    <lineage>
        <taxon>Bacteria</taxon>
        <taxon>Pseudomonadati</taxon>
        <taxon>Spirochaetota</taxon>
        <taxon>Spirochaetia</taxon>
        <taxon>Spirochaetales</taxon>
        <taxon>Treponemataceae</taxon>
        <taxon>Treponema</taxon>
    </lineage>
</organism>
<protein>
    <submittedName>
        <fullName evidence="1">Uncharacterized protein</fullName>
    </submittedName>
</protein>
<dbReference type="KEGG" id="tpi:TREPR_2821"/>
<dbReference type="AlphaFoldDB" id="F5YPW9"/>
<keyword evidence="2" id="KW-1185">Reference proteome</keyword>
<name>F5YPW9_TREPZ</name>
<dbReference type="Proteomes" id="UP000009223">
    <property type="component" value="Chromosome"/>
</dbReference>
<reference evidence="1 2" key="2">
    <citation type="journal article" date="2011" name="ISME J.">
        <title>RNA-seq reveals cooperative metabolic interactions between two termite-gut spirochete species in co-culture.</title>
        <authorList>
            <person name="Rosenthal A.Z."/>
            <person name="Matson E.G."/>
            <person name="Eldar A."/>
            <person name="Leadbetter J.R."/>
        </authorList>
    </citation>
    <scope>NUCLEOTIDE SEQUENCE [LARGE SCALE GENOMIC DNA]</scope>
    <source>
        <strain evidence="2">ATCC BAA-887 / DSM 12427 / ZAS-2</strain>
    </source>
</reference>
<evidence type="ECO:0000313" key="2">
    <source>
        <dbReference type="Proteomes" id="UP000009223"/>
    </source>
</evidence>
<evidence type="ECO:0000313" key="1">
    <source>
        <dbReference type="EMBL" id="AEF85004.1"/>
    </source>
</evidence>
<sequence>MLEFGISAPIIRRLILYPQGLYYLHINGGKDGENSFAP</sequence>
<dbReference type="EMBL" id="CP001843">
    <property type="protein sequence ID" value="AEF85004.1"/>
    <property type="molecule type" value="Genomic_DNA"/>
</dbReference>
<accession>F5YPW9</accession>
<gene>
    <name evidence="1" type="ordered locus">TREPR_2821</name>
</gene>
<reference evidence="2" key="1">
    <citation type="submission" date="2009-12" db="EMBL/GenBank/DDBJ databases">
        <title>Complete sequence of Treponema primitia strain ZAS-2.</title>
        <authorList>
            <person name="Tetu S.G."/>
            <person name="Matson E."/>
            <person name="Ren Q."/>
            <person name="Seshadri R."/>
            <person name="Elbourne L."/>
            <person name="Hassan K.A."/>
            <person name="Durkin A."/>
            <person name="Radune D."/>
            <person name="Mohamoud Y."/>
            <person name="Shay R."/>
            <person name="Jin S."/>
            <person name="Zhang X."/>
            <person name="Lucey K."/>
            <person name="Ballor N.R."/>
            <person name="Ottesen E."/>
            <person name="Rosenthal R."/>
            <person name="Allen A."/>
            <person name="Leadbetter J.R."/>
            <person name="Paulsen I.T."/>
        </authorList>
    </citation>
    <scope>NUCLEOTIDE SEQUENCE [LARGE SCALE GENOMIC DNA]</scope>
    <source>
        <strain evidence="2">ATCC BAA-887 / DSM 12427 / ZAS-2</strain>
    </source>
</reference>
<dbReference type="HOGENOM" id="CLU_3334290_0_0_12"/>
<proteinExistence type="predicted"/>